<keyword evidence="2" id="KW-1185">Reference proteome</keyword>
<comment type="caution">
    <text evidence="1">The sequence shown here is derived from an EMBL/GenBank/DDBJ whole genome shotgun (WGS) entry which is preliminary data.</text>
</comment>
<reference evidence="1 2" key="1">
    <citation type="journal article" date="2018" name="MBio">
        <title>Comparative Genomics Reveals the Core Gene Toolbox for the Fungus-Insect Symbiosis.</title>
        <authorList>
            <person name="Wang Y."/>
            <person name="Stata M."/>
            <person name="Wang W."/>
            <person name="Stajich J.E."/>
            <person name="White M.M."/>
            <person name="Moncalvo J.M."/>
        </authorList>
    </citation>
    <scope>NUCLEOTIDE SEQUENCE [LARGE SCALE GENOMIC DNA]</scope>
    <source>
        <strain evidence="1 2">SC-DP-2</strain>
    </source>
</reference>
<protein>
    <submittedName>
        <fullName evidence="1">Uncharacterized protein</fullName>
    </submittedName>
</protein>
<accession>A0A2T9ZJD5</accession>
<gene>
    <name evidence="1" type="ORF">BB560_000764</name>
</gene>
<dbReference type="AlphaFoldDB" id="A0A2T9ZJD5"/>
<name>A0A2T9ZJD5_9FUNG</name>
<dbReference type="EMBL" id="MBFS01000087">
    <property type="protein sequence ID" value="PVV04723.1"/>
    <property type="molecule type" value="Genomic_DNA"/>
</dbReference>
<sequence>MLYMENPLGKPSRSEEGTIQYLYDTSGLCQRVPALDICGADQISEISIGIPDTDYLSEVLSSGDIVGISQAMKILELNSNSQSELNPGVLSIITAIDEFLDSTLLSLNLILTSIFNGYYL</sequence>
<dbReference type="Proteomes" id="UP000245609">
    <property type="component" value="Unassembled WGS sequence"/>
</dbReference>
<proteinExistence type="predicted"/>
<evidence type="ECO:0000313" key="2">
    <source>
        <dbReference type="Proteomes" id="UP000245609"/>
    </source>
</evidence>
<evidence type="ECO:0000313" key="1">
    <source>
        <dbReference type="EMBL" id="PVV04723.1"/>
    </source>
</evidence>
<organism evidence="1 2">
    <name type="scientific">Smittium megazygosporum</name>
    <dbReference type="NCBI Taxonomy" id="133381"/>
    <lineage>
        <taxon>Eukaryota</taxon>
        <taxon>Fungi</taxon>
        <taxon>Fungi incertae sedis</taxon>
        <taxon>Zoopagomycota</taxon>
        <taxon>Kickxellomycotina</taxon>
        <taxon>Harpellomycetes</taxon>
        <taxon>Harpellales</taxon>
        <taxon>Legeriomycetaceae</taxon>
        <taxon>Smittium</taxon>
    </lineage>
</organism>